<comment type="catalytic activity">
    <reaction evidence="5">
        <text>[molybdopterin-synthase sulfur-carrier protein]-C-terminal Gly-Gly + ATP + H(+) = [molybdopterin-synthase sulfur-carrier protein]-C-terminal Gly-Gly-AMP + diphosphate</text>
        <dbReference type="Rhea" id="RHEA:43616"/>
        <dbReference type="Rhea" id="RHEA-COMP:12159"/>
        <dbReference type="Rhea" id="RHEA-COMP:12202"/>
        <dbReference type="ChEBI" id="CHEBI:15378"/>
        <dbReference type="ChEBI" id="CHEBI:30616"/>
        <dbReference type="ChEBI" id="CHEBI:33019"/>
        <dbReference type="ChEBI" id="CHEBI:90618"/>
        <dbReference type="ChEBI" id="CHEBI:90778"/>
        <dbReference type="EC" id="2.7.7.80"/>
    </reaction>
</comment>
<dbReference type="OrthoDB" id="9804286at2"/>
<dbReference type="InterPro" id="IPR036873">
    <property type="entry name" value="Rhodanese-like_dom_sf"/>
</dbReference>
<name>A0A1I3A197_9SPHI</name>
<evidence type="ECO:0000259" key="13">
    <source>
        <dbReference type="PROSITE" id="PS50206"/>
    </source>
</evidence>
<keyword evidence="15" id="KW-1185">Reference proteome</keyword>
<dbReference type="InterPro" id="IPR045886">
    <property type="entry name" value="ThiF/MoeB/HesA"/>
</dbReference>
<accession>A0A1I3A197</accession>
<evidence type="ECO:0000256" key="12">
    <source>
        <dbReference type="ARBA" id="ARBA00078531"/>
    </source>
</evidence>
<comment type="function">
    <text evidence="6">Catalyzes the adenylation by ATP of the carboxyl group of the C-terminal glycine of sulfur carrier protein MoaD.</text>
</comment>
<dbReference type="Gene3D" id="3.40.50.720">
    <property type="entry name" value="NAD(P)-binding Rossmann-like Domain"/>
    <property type="match status" value="1"/>
</dbReference>
<evidence type="ECO:0000256" key="2">
    <source>
        <dbReference type="ARBA" id="ARBA00022679"/>
    </source>
</evidence>
<dbReference type="GO" id="GO:0004792">
    <property type="term" value="F:thiosulfate-cyanide sulfurtransferase activity"/>
    <property type="evidence" value="ECO:0007669"/>
    <property type="project" value="TreeGrafter"/>
</dbReference>
<comment type="similarity">
    <text evidence="1">Belongs to the HesA/MoeB/ThiF family.</text>
</comment>
<proteinExistence type="inferred from homology"/>
<evidence type="ECO:0000313" key="15">
    <source>
        <dbReference type="Proteomes" id="UP000199666"/>
    </source>
</evidence>
<dbReference type="EC" id="2.7.7.80" evidence="8"/>
<evidence type="ECO:0000313" key="14">
    <source>
        <dbReference type="EMBL" id="SFH43656.1"/>
    </source>
</evidence>
<dbReference type="Pfam" id="PF00899">
    <property type="entry name" value="ThiF"/>
    <property type="match status" value="1"/>
</dbReference>
<dbReference type="FunFam" id="3.40.50.720:FF:000033">
    <property type="entry name" value="Adenylyltransferase and sulfurtransferase MOCS3"/>
    <property type="match status" value="1"/>
</dbReference>
<keyword evidence="3" id="KW-0547">Nucleotide-binding</keyword>
<dbReference type="GO" id="GO:0061605">
    <property type="term" value="F:molybdopterin-synthase adenylyltransferase activity"/>
    <property type="evidence" value="ECO:0007669"/>
    <property type="project" value="UniProtKB-EC"/>
</dbReference>
<dbReference type="PROSITE" id="PS50206">
    <property type="entry name" value="RHODANESE_3"/>
    <property type="match status" value="1"/>
</dbReference>
<dbReference type="GO" id="GO:0008641">
    <property type="term" value="F:ubiquitin-like modifier activating enzyme activity"/>
    <property type="evidence" value="ECO:0007669"/>
    <property type="project" value="InterPro"/>
</dbReference>
<evidence type="ECO:0000256" key="1">
    <source>
        <dbReference type="ARBA" id="ARBA00009919"/>
    </source>
</evidence>
<dbReference type="Gene3D" id="3.40.250.10">
    <property type="entry name" value="Rhodanese-like domain"/>
    <property type="match status" value="1"/>
</dbReference>
<dbReference type="SUPFAM" id="SSF69572">
    <property type="entry name" value="Activating enzymes of the ubiquitin-like proteins"/>
    <property type="match status" value="1"/>
</dbReference>
<dbReference type="PANTHER" id="PTHR10953:SF102">
    <property type="entry name" value="ADENYLYLTRANSFERASE AND SULFURTRANSFERASE MOCS3"/>
    <property type="match status" value="1"/>
</dbReference>
<evidence type="ECO:0000256" key="10">
    <source>
        <dbReference type="ARBA" id="ARBA00075110"/>
    </source>
</evidence>
<evidence type="ECO:0000256" key="4">
    <source>
        <dbReference type="ARBA" id="ARBA00022840"/>
    </source>
</evidence>
<evidence type="ECO:0000256" key="9">
    <source>
        <dbReference type="ARBA" id="ARBA00073635"/>
    </source>
</evidence>
<evidence type="ECO:0000256" key="8">
    <source>
        <dbReference type="ARBA" id="ARBA00066884"/>
    </source>
</evidence>
<dbReference type="GO" id="GO:0005524">
    <property type="term" value="F:ATP binding"/>
    <property type="evidence" value="ECO:0007669"/>
    <property type="project" value="UniProtKB-KW"/>
</dbReference>
<keyword evidence="4" id="KW-0067">ATP-binding</keyword>
<dbReference type="InterPro" id="IPR000594">
    <property type="entry name" value="ThiF_NAD_FAD-bd"/>
</dbReference>
<evidence type="ECO:0000256" key="11">
    <source>
        <dbReference type="ARBA" id="ARBA00075328"/>
    </source>
</evidence>
<dbReference type="AlphaFoldDB" id="A0A1I3A197"/>
<dbReference type="Proteomes" id="UP000199666">
    <property type="component" value="Unassembled WGS sequence"/>
</dbReference>
<dbReference type="CDD" id="cd00158">
    <property type="entry name" value="RHOD"/>
    <property type="match status" value="1"/>
</dbReference>
<comment type="subunit">
    <text evidence="7">Homodimer. Forms a stable heterotetrameric complex of 2 MoeB and 2 MoaD during adenylation of MoaD.</text>
</comment>
<dbReference type="PANTHER" id="PTHR10953">
    <property type="entry name" value="UBIQUITIN-ACTIVATING ENZYME E1"/>
    <property type="match status" value="1"/>
</dbReference>
<organism evidence="14 15">
    <name type="scientific">Pedobacter insulae</name>
    <dbReference type="NCBI Taxonomy" id="414048"/>
    <lineage>
        <taxon>Bacteria</taxon>
        <taxon>Pseudomonadati</taxon>
        <taxon>Bacteroidota</taxon>
        <taxon>Sphingobacteriia</taxon>
        <taxon>Sphingobacteriales</taxon>
        <taxon>Sphingobacteriaceae</taxon>
        <taxon>Pedobacter</taxon>
    </lineage>
</organism>
<evidence type="ECO:0000256" key="6">
    <source>
        <dbReference type="ARBA" id="ARBA00055169"/>
    </source>
</evidence>
<dbReference type="STRING" id="414048.SAMN04489864_11280"/>
<dbReference type="Pfam" id="PF00581">
    <property type="entry name" value="Rhodanese"/>
    <property type="match status" value="1"/>
</dbReference>
<evidence type="ECO:0000256" key="5">
    <source>
        <dbReference type="ARBA" id="ARBA00052218"/>
    </source>
</evidence>
<sequence length="339" mass="37648">MNSSELRRYDRQLILADLGLEGQQKLKSSNVLIVGAGGLGSPALLYLAAAGVGRIGVIDYDVVEESNLQRQVLFNNHDLGKNKAEAAVEKLMLLNPYLVFDTYPFKLEPENAFKIFSNYTLMLDCSDNFSTRYLVNDTCVELKKPFVFGSILRFEGQVSVFNLQGGPNYRMLYPEAPSDELALNCSEAGVIGTLPGIVGTYMANESIKILAGFGETLSGKLLTIDVLHNQTQIFSFATSDIKNTKQYDSSIPLINQSILSEWKENGEDFMLIDVREAYEYDEHNIGGTNIPVHELPERISEILAYKKVVFACTTGTRSKLATAILAEHHKEILVFNINV</sequence>
<evidence type="ECO:0000256" key="3">
    <source>
        <dbReference type="ARBA" id="ARBA00022741"/>
    </source>
</evidence>
<dbReference type="CDD" id="cd00757">
    <property type="entry name" value="ThiF_MoeB_HesA_family"/>
    <property type="match status" value="1"/>
</dbReference>
<dbReference type="GO" id="GO:0008146">
    <property type="term" value="F:sulfotransferase activity"/>
    <property type="evidence" value="ECO:0007669"/>
    <property type="project" value="TreeGrafter"/>
</dbReference>
<reference evidence="14 15" key="1">
    <citation type="submission" date="2016-10" db="EMBL/GenBank/DDBJ databases">
        <authorList>
            <person name="de Groot N.N."/>
        </authorList>
    </citation>
    <scope>NUCLEOTIDE SEQUENCE [LARGE SCALE GENOMIC DNA]</scope>
    <source>
        <strain evidence="14 15">DSM 18684</strain>
    </source>
</reference>
<keyword evidence="14" id="KW-0548">Nucleotidyltransferase</keyword>
<dbReference type="RefSeq" id="WP_090997314.1">
    <property type="nucleotide sequence ID" value="NZ_FOPP01000012.1"/>
</dbReference>
<dbReference type="InterPro" id="IPR001763">
    <property type="entry name" value="Rhodanese-like_dom"/>
</dbReference>
<dbReference type="NCBIfam" id="NF004281">
    <property type="entry name" value="PRK05690.1"/>
    <property type="match status" value="1"/>
</dbReference>
<feature type="domain" description="Rhodanese" evidence="13">
    <location>
        <begin position="265"/>
        <end position="327"/>
    </location>
</feature>
<evidence type="ECO:0000256" key="7">
    <source>
        <dbReference type="ARBA" id="ARBA00063809"/>
    </source>
</evidence>
<dbReference type="EMBL" id="FOPP01000012">
    <property type="protein sequence ID" value="SFH43656.1"/>
    <property type="molecule type" value="Genomic_DNA"/>
</dbReference>
<keyword evidence="2 14" id="KW-0808">Transferase</keyword>
<dbReference type="GO" id="GO:0005829">
    <property type="term" value="C:cytosol"/>
    <property type="evidence" value="ECO:0007669"/>
    <property type="project" value="TreeGrafter"/>
</dbReference>
<gene>
    <name evidence="14" type="ORF">SAMN04489864_11280</name>
</gene>
<protein>
    <recommendedName>
        <fullName evidence="9">Molybdopterin-synthase adenylyltransferase</fullName>
        <ecNumber evidence="8">2.7.7.80</ecNumber>
    </recommendedName>
    <alternativeName>
        <fullName evidence="12">MoaD protein adenylase</fullName>
    </alternativeName>
    <alternativeName>
        <fullName evidence="10">Molybdopterin-converting factor subunit 1 adenylase</fullName>
    </alternativeName>
    <alternativeName>
        <fullName evidence="11">Sulfur carrier protein MoaD adenylyltransferase</fullName>
    </alternativeName>
</protein>
<dbReference type="InterPro" id="IPR035985">
    <property type="entry name" value="Ubiquitin-activating_enz"/>
</dbReference>